<name>A0ABW0IPN7_9HYPH</name>
<evidence type="ECO:0000313" key="2">
    <source>
        <dbReference type="EMBL" id="MFC5419003.1"/>
    </source>
</evidence>
<dbReference type="Pfam" id="PF08299">
    <property type="entry name" value="Bac_DnaA_C"/>
    <property type="match status" value="1"/>
</dbReference>
<dbReference type="EMBL" id="JBHSLW010000008">
    <property type="protein sequence ID" value="MFC5419003.1"/>
    <property type="molecule type" value="Genomic_DNA"/>
</dbReference>
<keyword evidence="3" id="KW-1185">Reference proteome</keyword>
<dbReference type="InterPro" id="IPR010921">
    <property type="entry name" value="Trp_repressor/repl_initiator"/>
</dbReference>
<gene>
    <name evidence="2" type="ORF">ACFPOB_05435</name>
</gene>
<evidence type="ECO:0000259" key="1">
    <source>
        <dbReference type="SMART" id="SM00760"/>
    </source>
</evidence>
<accession>A0ABW0IPN7</accession>
<sequence>MEHIKNKLIAKRLETVRWAAPARLVEVAVCGAMRLPAGALRAGRGPRRVAFARQLAMYLTHVVFGLTLTEVGACFERDRTTVRHACALVEDRRDQQAFDLSISALEAGLAHLALGLQLGSYAEVVR</sequence>
<dbReference type="RefSeq" id="WP_377796517.1">
    <property type="nucleotide sequence ID" value="NZ_JBHSLW010000008.1"/>
</dbReference>
<feature type="domain" description="Chromosomal replication initiator DnaA C-terminal" evidence="1">
    <location>
        <begin position="21"/>
        <end position="89"/>
    </location>
</feature>
<dbReference type="Proteomes" id="UP001596053">
    <property type="component" value="Unassembled WGS sequence"/>
</dbReference>
<dbReference type="SUPFAM" id="SSF48295">
    <property type="entry name" value="TrpR-like"/>
    <property type="match status" value="1"/>
</dbReference>
<protein>
    <submittedName>
        <fullName evidence="2">Helix-turn-helix domain-containing protein</fullName>
    </submittedName>
</protein>
<dbReference type="InterPro" id="IPR013159">
    <property type="entry name" value="DnaA_C"/>
</dbReference>
<dbReference type="SMART" id="SM00760">
    <property type="entry name" value="Bac_DnaA_C"/>
    <property type="match status" value="1"/>
</dbReference>
<reference evidence="3" key="1">
    <citation type="journal article" date="2019" name="Int. J. Syst. Evol. Microbiol.">
        <title>The Global Catalogue of Microorganisms (GCM) 10K type strain sequencing project: providing services to taxonomists for standard genome sequencing and annotation.</title>
        <authorList>
            <consortium name="The Broad Institute Genomics Platform"/>
            <consortium name="The Broad Institute Genome Sequencing Center for Infectious Disease"/>
            <person name="Wu L."/>
            <person name="Ma J."/>
        </authorList>
    </citation>
    <scope>NUCLEOTIDE SEQUENCE [LARGE SCALE GENOMIC DNA]</scope>
    <source>
        <strain evidence="3">NCAIM B.01391</strain>
    </source>
</reference>
<organism evidence="2 3">
    <name type="scientific">Bosea eneae</name>
    <dbReference type="NCBI Taxonomy" id="151454"/>
    <lineage>
        <taxon>Bacteria</taxon>
        <taxon>Pseudomonadati</taxon>
        <taxon>Pseudomonadota</taxon>
        <taxon>Alphaproteobacteria</taxon>
        <taxon>Hyphomicrobiales</taxon>
        <taxon>Boseaceae</taxon>
        <taxon>Bosea</taxon>
    </lineage>
</organism>
<comment type="caution">
    <text evidence="2">The sequence shown here is derived from an EMBL/GenBank/DDBJ whole genome shotgun (WGS) entry which is preliminary data.</text>
</comment>
<dbReference type="Gene3D" id="1.10.1750.10">
    <property type="match status" value="1"/>
</dbReference>
<dbReference type="CDD" id="cd06571">
    <property type="entry name" value="Bac_DnaA_C"/>
    <property type="match status" value="1"/>
</dbReference>
<proteinExistence type="predicted"/>
<evidence type="ECO:0000313" key="3">
    <source>
        <dbReference type="Proteomes" id="UP001596053"/>
    </source>
</evidence>